<organism evidence="1 2">
    <name type="scientific">Aureococcus anophagefferens</name>
    <name type="common">Harmful bloom alga</name>
    <dbReference type="NCBI Taxonomy" id="44056"/>
    <lineage>
        <taxon>Eukaryota</taxon>
        <taxon>Sar</taxon>
        <taxon>Stramenopiles</taxon>
        <taxon>Ochrophyta</taxon>
        <taxon>Pelagophyceae</taxon>
        <taxon>Pelagomonadales</taxon>
        <taxon>Pelagomonadaceae</taxon>
        <taxon>Aureococcus</taxon>
    </lineage>
</organism>
<name>A0ABR1FJQ9_AURAN</name>
<protein>
    <submittedName>
        <fullName evidence="1">Uncharacterized protein</fullName>
    </submittedName>
</protein>
<dbReference type="EMBL" id="JBBJCI010000371">
    <property type="protein sequence ID" value="KAK7232116.1"/>
    <property type="molecule type" value="Genomic_DNA"/>
</dbReference>
<evidence type="ECO:0000313" key="1">
    <source>
        <dbReference type="EMBL" id="KAK7232116.1"/>
    </source>
</evidence>
<evidence type="ECO:0000313" key="2">
    <source>
        <dbReference type="Proteomes" id="UP001363151"/>
    </source>
</evidence>
<accession>A0ABR1FJQ9</accession>
<keyword evidence="2" id="KW-1185">Reference proteome</keyword>
<dbReference type="Proteomes" id="UP001363151">
    <property type="component" value="Unassembled WGS sequence"/>
</dbReference>
<reference evidence="1 2" key="1">
    <citation type="submission" date="2024-03" db="EMBL/GenBank/DDBJ databases">
        <title>Aureococcus anophagefferens CCMP1851 and Kratosvirus quantuckense: Draft genome of a second virus-susceptible host strain in the model system.</title>
        <authorList>
            <person name="Chase E."/>
            <person name="Truchon A.R."/>
            <person name="Schepens W."/>
            <person name="Wilhelm S.W."/>
        </authorList>
    </citation>
    <scope>NUCLEOTIDE SEQUENCE [LARGE SCALE GENOMIC DNA]</scope>
    <source>
        <strain evidence="1 2">CCMP1851</strain>
    </source>
</reference>
<dbReference type="KEGG" id="aaf:AURANDRAFT_65155"/>
<comment type="caution">
    <text evidence="1">The sequence shown here is derived from an EMBL/GenBank/DDBJ whole genome shotgun (WGS) entry which is preliminary data.</text>
</comment>
<gene>
    <name evidence="1" type="ORF">SO694_00031368</name>
</gene>
<sequence length="192" mass="21075">MALVEARPKSSRRNGRVGASIAQVERPVSPLFAAFRAADLATFVFPRSLAGEADYVFRYLRRRLGLRDEAHAAALRRRVDAQARSYGARPETAYGKVVLRRHGFAACYFNERWWRELYAGVPRDQLSLLFAAGAAEARAGLARAALNGGPGEARCRCAADDATFQRYFGHAGPTSHLGANWKGRGGPGRRAR</sequence>
<proteinExistence type="predicted"/>